<feature type="compositionally biased region" description="Basic residues" evidence="1">
    <location>
        <begin position="253"/>
        <end position="266"/>
    </location>
</feature>
<evidence type="ECO:0000313" key="3">
    <source>
        <dbReference type="EMBL" id="SPN98605.1"/>
    </source>
</evidence>
<dbReference type="Gene3D" id="3.10.260.10">
    <property type="entry name" value="Transcription regulator HTH, APSES-type DNA-binding domain"/>
    <property type="match status" value="1"/>
</dbReference>
<feature type="compositionally biased region" description="Pro residues" evidence="1">
    <location>
        <begin position="10"/>
        <end position="19"/>
    </location>
</feature>
<reference evidence="3" key="1">
    <citation type="submission" date="2018-03" db="EMBL/GenBank/DDBJ databases">
        <authorList>
            <person name="Guldener U."/>
        </authorList>
    </citation>
    <scope>NUCLEOTIDE SEQUENCE</scope>
</reference>
<dbReference type="Proteomes" id="UP001187682">
    <property type="component" value="Unassembled WGS sequence"/>
</dbReference>
<feature type="compositionally biased region" description="Basic and acidic residues" evidence="1">
    <location>
        <begin position="458"/>
        <end position="477"/>
    </location>
</feature>
<feature type="region of interest" description="Disordered" evidence="1">
    <location>
        <begin position="248"/>
        <end position="293"/>
    </location>
</feature>
<evidence type="ECO:0000256" key="1">
    <source>
        <dbReference type="SAM" id="MobiDB-lite"/>
    </source>
</evidence>
<feature type="region of interest" description="Disordered" evidence="1">
    <location>
        <begin position="1"/>
        <end position="39"/>
    </location>
</feature>
<name>A0AAE8MS40_9PEZI</name>
<dbReference type="GO" id="GO:0000981">
    <property type="term" value="F:DNA-binding transcription factor activity, RNA polymerase II-specific"/>
    <property type="evidence" value="ECO:0007669"/>
    <property type="project" value="UniProtKB-ARBA"/>
</dbReference>
<feature type="compositionally biased region" description="Low complexity" evidence="1">
    <location>
        <begin position="20"/>
        <end position="34"/>
    </location>
</feature>
<feature type="domain" description="HTH APSES-type" evidence="2">
    <location>
        <begin position="109"/>
        <end position="227"/>
    </location>
</feature>
<dbReference type="GO" id="GO:0003677">
    <property type="term" value="F:DNA binding"/>
    <property type="evidence" value="ECO:0007669"/>
    <property type="project" value="InterPro"/>
</dbReference>
<keyword evidence="4" id="KW-1185">Reference proteome</keyword>
<dbReference type="PROSITE" id="PS51299">
    <property type="entry name" value="HTH_APSES"/>
    <property type="match status" value="1"/>
</dbReference>
<dbReference type="PANTHER" id="PTHR43828">
    <property type="entry name" value="ASPARAGINASE"/>
    <property type="match status" value="1"/>
</dbReference>
<evidence type="ECO:0000313" key="4">
    <source>
        <dbReference type="Proteomes" id="UP001187682"/>
    </source>
</evidence>
<dbReference type="GO" id="GO:0033309">
    <property type="term" value="C:SBF transcription complex"/>
    <property type="evidence" value="ECO:0007669"/>
    <property type="project" value="TreeGrafter"/>
</dbReference>
<evidence type="ECO:0000259" key="2">
    <source>
        <dbReference type="PROSITE" id="PS51299"/>
    </source>
</evidence>
<gene>
    <name evidence="3" type="ORF">DNG_01650</name>
</gene>
<comment type="caution">
    <text evidence="3">The sequence shown here is derived from an EMBL/GenBank/DDBJ whole genome shotgun (WGS) entry which is preliminary data.</text>
</comment>
<dbReference type="EMBL" id="ONZQ02000002">
    <property type="protein sequence ID" value="SPN98605.1"/>
    <property type="molecule type" value="Genomic_DNA"/>
</dbReference>
<dbReference type="GO" id="GO:0030907">
    <property type="term" value="C:MBF transcription complex"/>
    <property type="evidence" value="ECO:0007669"/>
    <property type="project" value="TreeGrafter"/>
</dbReference>
<dbReference type="InterPro" id="IPR036887">
    <property type="entry name" value="HTH_APSES_sf"/>
</dbReference>
<protein>
    <recommendedName>
        <fullName evidence="2">HTH APSES-type domain-containing protein</fullName>
    </recommendedName>
</protein>
<dbReference type="InterPro" id="IPR003163">
    <property type="entry name" value="Tscrpt_reg_HTH_APSES-type"/>
</dbReference>
<accession>A0AAE8MS40</accession>
<organism evidence="3 4">
    <name type="scientific">Cephalotrichum gorgonifer</name>
    <dbReference type="NCBI Taxonomy" id="2041049"/>
    <lineage>
        <taxon>Eukaryota</taxon>
        <taxon>Fungi</taxon>
        <taxon>Dikarya</taxon>
        <taxon>Ascomycota</taxon>
        <taxon>Pezizomycotina</taxon>
        <taxon>Sordariomycetes</taxon>
        <taxon>Hypocreomycetidae</taxon>
        <taxon>Microascales</taxon>
        <taxon>Microascaceae</taxon>
        <taxon>Cephalotrichum</taxon>
    </lineage>
</organism>
<sequence length="517" mass="55890">MLSLTSLLNPTPPGPPKPPSNRSATVSSPSTSYSEAETVSSLDRPIFSRIRVRDSGRITKGSRPRGRIQFPPFEELDDAALSEISRFQVTPFGRIQESCAHIPYNSGKKDFFDKTGRESFEVFKYDFKMPGDDNEYTIMWDYNIGLVRMTPYFKCCQYGKTMPAKMLSMNPGLKDITHSITGGAISAQGYWMPYSCAKAVCATFCYKIAGALIPIFGPDFPSLCTRPDTPDYGLMAIDPLIIAKATREAEANRRHHHHHHHHHNIHTPRLGGTSASHSPRGGRTPARSTPETDPYQINRAVFTHQGRLGLEHHATRPPLYIGGSPYNTDSDESGCARSADSAASPSGSVGYFFTSAPVRARTSGWTPANQSVPASPLPREECVLSSHPWLSAVPRFAPSGPADPRLRPPVGPGSGGKRSIEDASDCGYEGGAESQSNSPSLGSPGKLGAVAEAAPACDTKRAGGEKHAGEEEKHAGEAKDAAMLLVGLSVRGWAVEFAQRAVEGLDRAKKRRRASSM</sequence>
<dbReference type="SUPFAM" id="SSF54616">
    <property type="entry name" value="DNA-binding domain of Mlu1-box binding protein MBP1"/>
    <property type="match status" value="1"/>
</dbReference>
<proteinExistence type="predicted"/>
<dbReference type="InterPro" id="IPR051642">
    <property type="entry name" value="SWI6-like"/>
</dbReference>
<dbReference type="AlphaFoldDB" id="A0AAE8MS40"/>
<dbReference type="PANTHER" id="PTHR43828:SF5">
    <property type="entry name" value="TRANSCRIPTIONAL REPRESSOR XBP1"/>
    <property type="match status" value="1"/>
</dbReference>
<feature type="region of interest" description="Disordered" evidence="1">
    <location>
        <begin position="395"/>
        <end position="477"/>
    </location>
</feature>